<feature type="domain" description="4Fe-4S ferredoxin-type" evidence="7">
    <location>
        <begin position="365"/>
        <end position="397"/>
    </location>
</feature>
<feature type="transmembrane region" description="Helical" evidence="6">
    <location>
        <begin position="6"/>
        <end position="25"/>
    </location>
</feature>
<feature type="transmembrane region" description="Helical" evidence="6">
    <location>
        <begin position="214"/>
        <end position="232"/>
    </location>
</feature>
<dbReference type="InterPro" id="IPR017900">
    <property type="entry name" value="4Fe4S_Fe_S_CS"/>
</dbReference>
<keyword evidence="2" id="KW-0479">Metal-binding</keyword>
<evidence type="ECO:0000256" key="4">
    <source>
        <dbReference type="ARBA" id="ARBA00023004"/>
    </source>
</evidence>
<dbReference type="InterPro" id="IPR017896">
    <property type="entry name" value="4Fe4S_Fe-S-bd"/>
</dbReference>
<evidence type="ECO:0000256" key="5">
    <source>
        <dbReference type="ARBA" id="ARBA00023014"/>
    </source>
</evidence>
<dbReference type="PANTHER" id="PTHR43255">
    <property type="entry name" value="IRON-SULFUR-BINDING OXIDOREDUCTASE FADF-RELATED-RELATED"/>
    <property type="match status" value="1"/>
</dbReference>
<keyword evidence="4" id="KW-0408">Iron</keyword>
<dbReference type="EMBL" id="CP032050">
    <property type="protein sequence ID" value="AYN68459.1"/>
    <property type="molecule type" value="Genomic_DNA"/>
</dbReference>
<keyword evidence="6" id="KW-1133">Transmembrane helix</keyword>
<dbReference type="Gene3D" id="1.20.950.20">
    <property type="entry name" value="Transmembrane di-heme cytochromes, Chain C"/>
    <property type="match status" value="1"/>
</dbReference>
<keyword evidence="6" id="KW-0812">Transmembrane</keyword>
<proteinExistence type="predicted"/>
<evidence type="ECO:0000256" key="6">
    <source>
        <dbReference type="SAM" id="Phobius"/>
    </source>
</evidence>
<gene>
    <name evidence="8" type="ORF">D1013_14240</name>
</gene>
<dbReference type="Pfam" id="PF13187">
    <property type="entry name" value="Fer4_9"/>
    <property type="match status" value="1"/>
</dbReference>
<dbReference type="InterPro" id="IPR036197">
    <property type="entry name" value="NarG-like_sf"/>
</dbReference>
<accession>A0A3G2L865</accession>
<dbReference type="InterPro" id="IPR051460">
    <property type="entry name" value="HdrC_iron-sulfur_subunit"/>
</dbReference>
<evidence type="ECO:0000313" key="9">
    <source>
        <dbReference type="Proteomes" id="UP000276309"/>
    </source>
</evidence>
<reference evidence="8 9" key="1">
    <citation type="submission" date="2018-08" db="EMBL/GenBank/DDBJ databases">
        <title>The reduced genetic potential of extracellular carbohydrate catabolism in Euzebyella marina RN62, a Flavobacteriia bacterium isolated from the hadal water.</title>
        <authorList>
            <person name="Xue C."/>
        </authorList>
    </citation>
    <scope>NUCLEOTIDE SEQUENCE [LARGE SCALE GENOMIC DNA]</scope>
    <source>
        <strain evidence="8 9">RN62</strain>
    </source>
</reference>
<dbReference type="PROSITE" id="PS00198">
    <property type="entry name" value="4FE4S_FER_1"/>
    <property type="match status" value="2"/>
</dbReference>
<organism evidence="8 9">
    <name type="scientific">Euzebyella marina</name>
    <dbReference type="NCBI Taxonomy" id="1761453"/>
    <lineage>
        <taxon>Bacteria</taxon>
        <taxon>Pseudomonadati</taxon>
        <taxon>Bacteroidota</taxon>
        <taxon>Flavobacteriia</taxon>
        <taxon>Flavobacteriales</taxon>
        <taxon>Flavobacteriaceae</taxon>
        <taxon>Euzebyella</taxon>
    </lineage>
</organism>
<dbReference type="PANTHER" id="PTHR43255:SF1">
    <property type="entry name" value="IRON-SULFUR-BINDING OXIDOREDUCTASE FADF-RELATED"/>
    <property type="match status" value="1"/>
</dbReference>
<feature type="transmembrane region" description="Helical" evidence="6">
    <location>
        <begin position="154"/>
        <end position="172"/>
    </location>
</feature>
<keyword evidence="5" id="KW-0411">Iron-sulfur</keyword>
<dbReference type="InterPro" id="IPR009051">
    <property type="entry name" value="Helical_ferredxn"/>
</dbReference>
<dbReference type="GO" id="GO:0005886">
    <property type="term" value="C:plasma membrane"/>
    <property type="evidence" value="ECO:0007669"/>
    <property type="project" value="TreeGrafter"/>
</dbReference>
<feature type="domain" description="4Fe-4S ferredoxin-type" evidence="7">
    <location>
        <begin position="300"/>
        <end position="331"/>
    </location>
</feature>
<evidence type="ECO:0000313" key="8">
    <source>
        <dbReference type="EMBL" id="AYN68459.1"/>
    </source>
</evidence>
<keyword evidence="6" id="KW-0472">Membrane</keyword>
<protein>
    <submittedName>
        <fullName evidence="8">(Fe-S)-binding protein</fullName>
    </submittedName>
</protein>
<dbReference type="KEGG" id="emar:D1013_14240"/>
<dbReference type="Proteomes" id="UP000276309">
    <property type="component" value="Chromosome"/>
</dbReference>
<sequence>MEYLPNILFGVLLIAGIGFFSRNVNSLLRNIKLGKDVDVSDNKPQRWQNMARIALGQTKMVVRPVAGLLHIIVYLGFIIINIEVLEIIIDGLLGTHRVFAPLGSIYNFLIASFEILALLVIISVTAFWVRRNIIRLSRFIKPEMKGWPKKDGNMILYIEFVLMILFLTMNAADFQLQQLNAEHYTQAGAFPISQHLASLFQGMEVSSLIVIERTAWWLHIIGILVFLNYLYYSKHLHILLAFPNTYYGKVVPKGKFKNLDAVTDEVKLMLDPSADPFAAPAEDEGEPGKFGASDVSDLNWVQLLNAYTCTECGRCTDECPANQTGKKLSPRKIMMDTRDRLEEVGKNIEKNKGTFADDGKQLLDDYITREELWACTTCNACVQACPVSIDPLSIIMDMRQYLVMEQSSAPSELNNMMGNIENNGAPWPFNQMDRLNWAND</sequence>
<evidence type="ECO:0000256" key="3">
    <source>
        <dbReference type="ARBA" id="ARBA00023002"/>
    </source>
</evidence>
<dbReference type="GO" id="GO:0046872">
    <property type="term" value="F:metal ion binding"/>
    <property type="evidence" value="ECO:0007669"/>
    <property type="project" value="UniProtKB-KW"/>
</dbReference>
<evidence type="ECO:0000256" key="1">
    <source>
        <dbReference type="ARBA" id="ARBA00022485"/>
    </source>
</evidence>
<dbReference type="AlphaFoldDB" id="A0A3G2L865"/>
<dbReference type="Gene3D" id="1.10.1060.10">
    <property type="entry name" value="Alpha-helical ferredoxin"/>
    <property type="match status" value="1"/>
</dbReference>
<keyword evidence="9" id="KW-1185">Reference proteome</keyword>
<feature type="transmembrane region" description="Helical" evidence="6">
    <location>
        <begin position="105"/>
        <end position="129"/>
    </location>
</feature>
<keyword evidence="3" id="KW-0560">Oxidoreductase</keyword>
<feature type="transmembrane region" description="Helical" evidence="6">
    <location>
        <begin position="65"/>
        <end position="85"/>
    </location>
</feature>
<dbReference type="PROSITE" id="PS51379">
    <property type="entry name" value="4FE4S_FER_2"/>
    <property type="match status" value="2"/>
</dbReference>
<name>A0A3G2L865_9FLAO</name>
<evidence type="ECO:0000256" key="2">
    <source>
        <dbReference type="ARBA" id="ARBA00022723"/>
    </source>
</evidence>
<dbReference type="RefSeq" id="WP_121849472.1">
    <property type="nucleotide sequence ID" value="NZ_CP032050.1"/>
</dbReference>
<dbReference type="GO" id="GO:0016491">
    <property type="term" value="F:oxidoreductase activity"/>
    <property type="evidence" value="ECO:0007669"/>
    <property type="project" value="UniProtKB-KW"/>
</dbReference>
<keyword evidence="1" id="KW-0004">4Fe-4S</keyword>
<dbReference type="SUPFAM" id="SSF46548">
    <property type="entry name" value="alpha-helical ferredoxin"/>
    <property type="match status" value="1"/>
</dbReference>
<evidence type="ECO:0000259" key="7">
    <source>
        <dbReference type="PROSITE" id="PS51379"/>
    </source>
</evidence>
<dbReference type="OrthoDB" id="9769677at2"/>
<dbReference type="GO" id="GO:0051539">
    <property type="term" value="F:4 iron, 4 sulfur cluster binding"/>
    <property type="evidence" value="ECO:0007669"/>
    <property type="project" value="UniProtKB-KW"/>
</dbReference>
<dbReference type="SUPFAM" id="SSF103501">
    <property type="entry name" value="Respiratory nitrate reductase 1 gamma chain"/>
    <property type="match status" value="1"/>
</dbReference>